<evidence type="ECO:0000313" key="5">
    <source>
        <dbReference type="Proteomes" id="UP000611629"/>
    </source>
</evidence>
<dbReference type="GO" id="GO:0006935">
    <property type="term" value="P:chemotaxis"/>
    <property type="evidence" value="ECO:0007669"/>
    <property type="project" value="UniProtKB-KW"/>
</dbReference>
<dbReference type="InterPro" id="IPR050992">
    <property type="entry name" value="CheZ_family_phosphatases"/>
</dbReference>
<dbReference type="GO" id="GO:0016787">
    <property type="term" value="F:hydrolase activity"/>
    <property type="evidence" value="ECO:0007669"/>
    <property type="project" value="UniProtKB-KW"/>
</dbReference>
<reference evidence="4" key="1">
    <citation type="submission" date="2020-07" db="EMBL/GenBank/DDBJ databases">
        <title>Genomic analysis of a strain of Sedimentibacter Hydroxybenzoicus DSM7310.</title>
        <authorList>
            <person name="Ma S."/>
        </authorList>
    </citation>
    <scope>NUCLEOTIDE SEQUENCE</scope>
    <source>
        <strain evidence="4">DSM 7310</strain>
    </source>
</reference>
<dbReference type="Pfam" id="PF04509">
    <property type="entry name" value="CheC"/>
    <property type="match status" value="2"/>
</dbReference>
<feature type="domain" description="CheC-like protein" evidence="3">
    <location>
        <begin position="105"/>
        <end position="142"/>
    </location>
</feature>
<dbReference type="SUPFAM" id="SSF103039">
    <property type="entry name" value="CheC-like"/>
    <property type="match status" value="1"/>
</dbReference>
<accession>A0A974BGE2</accession>
<organism evidence="4 5">
    <name type="scientific">Sedimentibacter hydroxybenzoicus DSM 7310</name>
    <dbReference type="NCBI Taxonomy" id="1123245"/>
    <lineage>
        <taxon>Bacteria</taxon>
        <taxon>Bacillati</taxon>
        <taxon>Bacillota</taxon>
        <taxon>Tissierellia</taxon>
        <taxon>Sedimentibacter</taxon>
    </lineage>
</organism>
<evidence type="ECO:0000313" key="4">
    <source>
        <dbReference type="EMBL" id="NYB72615.1"/>
    </source>
</evidence>
<dbReference type="Gene3D" id="3.40.1550.10">
    <property type="entry name" value="CheC-like"/>
    <property type="match status" value="1"/>
</dbReference>
<comment type="caution">
    <text evidence="4">The sequence shown here is derived from an EMBL/GenBank/DDBJ whole genome shotgun (WGS) entry which is preliminary data.</text>
</comment>
<dbReference type="CDD" id="cd17909">
    <property type="entry name" value="CheC_ClassI"/>
    <property type="match status" value="1"/>
</dbReference>
<protein>
    <submittedName>
        <fullName evidence="4">Chemotaxis protein CheC</fullName>
    </submittedName>
</protein>
<keyword evidence="5" id="KW-1185">Reference proteome</keyword>
<dbReference type="InterPro" id="IPR007597">
    <property type="entry name" value="CheC"/>
</dbReference>
<evidence type="ECO:0000256" key="1">
    <source>
        <dbReference type="ARBA" id="ARBA00022500"/>
    </source>
</evidence>
<evidence type="ECO:0000256" key="2">
    <source>
        <dbReference type="ARBA" id="ARBA00022801"/>
    </source>
</evidence>
<dbReference type="PANTHER" id="PTHR43693">
    <property type="entry name" value="PROTEIN PHOSPHATASE CHEZ"/>
    <property type="match status" value="1"/>
</dbReference>
<dbReference type="RefSeq" id="WP_179236303.1">
    <property type="nucleotide sequence ID" value="NZ_JACBNQ010000001.1"/>
</dbReference>
<keyword evidence="1" id="KW-0145">Chemotaxis</keyword>
<gene>
    <name evidence="4" type="ORF">HZF24_00510</name>
</gene>
<sequence>MELNDLHIDVLKEIGNIGAGNAATSLSAMLSKRIDMNVPEVSLLNYNDVIESIGGAENIIVGILVSFEGDIDGVILFLLKKEFVHLILNSLLGTELKSFEEISEMEMSALSEIGNIMVSSYVNSISSLTNMKIEITVPSLNIDMSGALLDAVTAEFSEAADRVIFIKEKYFCQDETVYSHMLLLPSMTSLGILLKRFGIDI</sequence>
<evidence type="ECO:0000259" key="3">
    <source>
        <dbReference type="Pfam" id="PF04509"/>
    </source>
</evidence>
<proteinExistence type="predicted"/>
<dbReference type="AlphaFoldDB" id="A0A974BGE2"/>
<dbReference type="PANTHER" id="PTHR43693:SF1">
    <property type="entry name" value="PROTEIN PHOSPHATASE CHEZ"/>
    <property type="match status" value="1"/>
</dbReference>
<name>A0A974BGE2_SEDHY</name>
<dbReference type="InterPro" id="IPR028976">
    <property type="entry name" value="CheC-like_sf"/>
</dbReference>
<feature type="domain" description="CheC-like protein" evidence="3">
    <location>
        <begin position="7"/>
        <end position="42"/>
    </location>
</feature>
<keyword evidence="2" id="KW-0378">Hydrolase</keyword>
<dbReference type="EMBL" id="JACBNQ010000001">
    <property type="protein sequence ID" value="NYB72615.1"/>
    <property type="molecule type" value="Genomic_DNA"/>
</dbReference>
<dbReference type="Proteomes" id="UP000611629">
    <property type="component" value="Unassembled WGS sequence"/>
</dbReference>